<name>F0SQ83_RUBBR</name>
<evidence type="ECO:0000256" key="1">
    <source>
        <dbReference type="SAM" id="Phobius"/>
    </source>
</evidence>
<organism evidence="2 3">
    <name type="scientific">Rubinisphaera brasiliensis (strain ATCC 49424 / DSM 5305 / JCM 21570 / IAM 15109 / NBRC 103401 / IFAM 1448)</name>
    <name type="common">Planctomyces brasiliensis</name>
    <dbReference type="NCBI Taxonomy" id="756272"/>
    <lineage>
        <taxon>Bacteria</taxon>
        <taxon>Pseudomonadati</taxon>
        <taxon>Planctomycetota</taxon>
        <taxon>Planctomycetia</taxon>
        <taxon>Planctomycetales</taxon>
        <taxon>Planctomycetaceae</taxon>
        <taxon>Rubinisphaera</taxon>
    </lineage>
</organism>
<evidence type="ECO:0000313" key="2">
    <source>
        <dbReference type="EMBL" id="ADY62262.1"/>
    </source>
</evidence>
<keyword evidence="1" id="KW-0812">Transmembrane</keyword>
<feature type="transmembrane region" description="Helical" evidence="1">
    <location>
        <begin position="21"/>
        <end position="42"/>
    </location>
</feature>
<accession>F0SQ83</accession>
<sequence>MKRISSQPGNLMANRRGTLQPAIAVALLAVGAAMALVLNSLWKDAAVVELRSAAEAAALAAAGEYLNEARLDPRTDEETLAAMARQKAAVVAKANRVAGQPVQLNAAFAGDIVFGRRVDTPEYGPTFLQTDQGANAVEVRAARTRAFGNPLPFFLGGVTGQSTGDAIVSVEASFDNTIDHFRPVAGMPVPALPLAILAADPAGERIDTWQQRIVQRGGTDNFRFDAETRRVIAEPDGIPEMELNGVPLNTPASEANVVLLDLANGLDEMQINQQIIDGLNADDLQEWNGILPAQQPFNLAGMATITTPVQLAFEEMIGQQRICLLYGAQENLRVPGWAMVTCQGAVAIRILQVIPEANERATIVIQPTILTTRTAALAQFQSVEDEQQNNSWNTAAQRPQTYTPNPYIYKVYLNK</sequence>
<evidence type="ECO:0000313" key="3">
    <source>
        <dbReference type="Proteomes" id="UP000006860"/>
    </source>
</evidence>
<dbReference type="RefSeq" id="WP_013630966.1">
    <property type="nucleotide sequence ID" value="NC_015174.1"/>
</dbReference>
<dbReference type="STRING" id="756272.Plabr_4691"/>
<reference evidence="3" key="1">
    <citation type="submission" date="2011-02" db="EMBL/GenBank/DDBJ databases">
        <title>The complete genome of Planctomyces brasiliensis DSM 5305.</title>
        <authorList>
            <person name="Lucas S."/>
            <person name="Copeland A."/>
            <person name="Lapidus A."/>
            <person name="Bruce D."/>
            <person name="Goodwin L."/>
            <person name="Pitluck S."/>
            <person name="Kyrpides N."/>
            <person name="Mavromatis K."/>
            <person name="Pagani I."/>
            <person name="Ivanova N."/>
            <person name="Ovchinnikova G."/>
            <person name="Lu M."/>
            <person name="Detter J.C."/>
            <person name="Han C."/>
            <person name="Land M."/>
            <person name="Hauser L."/>
            <person name="Markowitz V."/>
            <person name="Cheng J.-F."/>
            <person name="Hugenholtz P."/>
            <person name="Woyke T."/>
            <person name="Wu D."/>
            <person name="Tindall B."/>
            <person name="Pomrenke H.G."/>
            <person name="Brambilla E."/>
            <person name="Klenk H.-P."/>
            <person name="Eisen J.A."/>
        </authorList>
    </citation>
    <scope>NUCLEOTIDE SEQUENCE [LARGE SCALE GENOMIC DNA]</scope>
    <source>
        <strain evidence="3">ATCC 49424 / DSM 5305 / JCM 21570 / NBRC 103401 / IFAM 1448</strain>
    </source>
</reference>
<keyword evidence="1" id="KW-0472">Membrane</keyword>
<dbReference type="KEGG" id="pbs:Plabr_4691"/>
<gene>
    <name evidence="2" type="ordered locus">Plabr_4691</name>
</gene>
<dbReference type="Proteomes" id="UP000006860">
    <property type="component" value="Chromosome"/>
</dbReference>
<keyword evidence="3" id="KW-1185">Reference proteome</keyword>
<keyword evidence="1" id="KW-1133">Transmembrane helix</keyword>
<dbReference type="HOGENOM" id="CLU_662029_0_0_0"/>
<dbReference type="AlphaFoldDB" id="F0SQ83"/>
<proteinExistence type="predicted"/>
<protein>
    <submittedName>
        <fullName evidence="2">Uncharacterized protein</fullName>
    </submittedName>
</protein>
<dbReference type="OrthoDB" id="208781at2"/>
<dbReference type="EMBL" id="CP002546">
    <property type="protein sequence ID" value="ADY62262.1"/>
    <property type="molecule type" value="Genomic_DNA"/>
</dbReference>